<organism evidence="1 2">
    <name type="scientific">Daphnia magna</name>
    <dbReference type="NCBI Taxonomy" id="35525"/>
    <lineage>
        <taxon>Eukaryota</taxon>
        <taxon>Metazoa</taxon>
        <taxon>Ecdysozoa</taxon>
        <taxon>Arthropoda</taxon>
        <taxon>Crustacea</taxon>
        <taxon>Branchiopoda</taxon>
        <taxon>Diplostraca</taxon>
        <taxon>Cladocera</taxon>
        <taxon>Anomopoda</taxon>
        <taxon>Daphniidae</taxon>
        <taxon>Daphnia</taxon>
    </lineage>
</organism>
<comment type="caution">
    <text evidence="1">The sequence shown here is derived from an EMBL/GenBank/DDBJ whole genome shotgun (WGS) entry which is preliminary data.</text>
</comment>
<evidence type="ECO:0000313" key="2">
    <source>
        <dbReference type="Proteomes" id="UP000076858"/>
    </source>
</evidence>
<reference evidence="1 2" key="1">
    <citation type="submission" date="2016-03" db="EMBL/GenBank/DDBJ databases">
        <title>EvidentialGene: Evidence-directed Construction of Genes on Genomes.</title>
        <authorList>
            <person name="Gilbert D.G."/>
            <person name="Choi J.-H."/>
            <person name="Mockaitis K."/>
            <person name="Colbourne J."/>
            <person name="Pfrender M."/>
        </authorList>
    </citation>
    <scope>NUCLEOTIDE SEQUENCE [LARGE SCALE GENOMIC DNA]</scope>
    <source>
        <strain evidence="1 2">Xinb3</strain>
        <tissue evidence="1">Complete organism</tissue>
    </source>
</reference>
<dbReference type="EMBL" id="LRGB01021324">
    <property type="protein sequence ID" value="KZR97465.1"/>
    <property type="molecule type" value="Genomic_DNA"/>
</dbReference>
<accession>A0A164F663</accession>
<dbReference type="Proteomes" id="UP000076858">
    <property type="component" value="Unassembled WGS sequence"/>
</dbReference>
<feature type="non-terminal residue" evidence="1">
    <location>
        <position position="1"/>
    </location>
</feature>
<name>A0A164F663_9CRUS</name>
<evidence type="ECO:0000313" key="1">
    <source>
        <dbReference type="EMBL" id="KZR97465.1"/>
    </source>
</evidence>
<gene>
    <name evidence="1" type="ORF">APZ42_007646</name>
</gene>
<keyword evidence="2" id="KW-1185">Reference proteome</keyword>
<proteinExistence type="predicted"/>
<sequence>ASYRSGHFCNPQGAYVPAACKCLRRCQWRRCSVSECGAGDRCSIPDEVMS</sequence>
<protein>
    <submittedName>
        <fullName evidence="1">Uncharacterized protein</fullName>
    </submittedName>
</protein>
<dbReference type="AlphaFoldDB" id="A0A164F663"/>